<sequence>MPTPLATVITDSDLPIASLIIAKTSFSSSTFSTNKFTSWLYLSRSLIIFGSSFQIEQELNSNLIYQIEDLRNTSTSVEAHKVLELSSSVLITVDKTIALFNSIQKIGENTLNANAIQFWKENEYSSENGQSINESIEKDLDASLEKVQKIPNELTQRSKSSITSINVQKELLTIKIAQMKS</sequence>
<accession>A0ABW4LXB4</accession>
<dbReference type="RefSeq" id="WP_377930739.1">
    <property type="nucleotide sequence ID" value="NZ_JBHUEM010000055.1"/>
</dbReference>
<dbReference type="Proteomes" id="UP001597214">
    <property type="component" value="Unassembled WGS sequence"/>
</dbReference>
<gene>
    <name evidence="1" type="ORF">ACFSCX_23745</name>
</gene>
<comment type="caution">
    <text evidence="1">The sequence shown here is derived from an EMBL/GenBank/DDBJ whole genome shotgun (WGS) entry which is preliminary data.</text>
</comment>
<dbReference type="EMBL" id="JBHUEM010000055">
    <property type="protein sequence ID" value="MFD1739499.1"/>
    <property type="molecule type" value="Genomic_DNA"/>
</dbReference>
<evidence type="ECO:0000313" key="2">
    <source>
        <dbReference type="Proteomes" id="UP001597214"/>
    </source>
</evidence>
<proteinExistence type="predicted"/>
<keyword evidence="2" id="KW-1185">Reference proteome</keyword>
<protein>
    <submittedName>
        <fullName evidence="1">Uncharacterized protein</fullName>
    </submittedName>
</protein>
<reference evidence="2" key="1">
    <citation type="journal article" date="2019" name="Int. J. Syst. Evol. Microbiol.">
        <title>The Global Catalogue of Microorganisms (GCM) 10K type strain sequencing project: providing services to taxonomists for standard genome sequencing and annotation.</title>
        <authorList>
            <consortium name="The Broad Institute Genomics Platform"/>
            <consortium name="The Broad Institute Genome Sequencing Center for Infectious Disease"/>
            <person name="Wu L."/>
            <person name="Ma J."/>
        </authorList>
    </citation>
    <scope>NUCLEOTIDE SEQUENCE [LARGE SCALE GENOMIC DNA]</scope>
    <source>
        <strain evidence="2">CCUG 49339</strain>
    </source>
</reference>
<evidence type="ECO:0000313" key="1">
    <source>
        <dbReference type="EMBL" id="MFD1739499.1"/>
    </source>
</evidence>
<name>A0ABW4LXB4_9BACI</name>
<organism evidence="1 2">
    <name type="scientific">Bacillus salitolerans</name>
    <dbReference type="NCBI Taxonomy" id="1437434"/>
    <lineage>
        <taxon>Bacteria</taxon>
        <taxon>Bacillati</taxon>
        <taxon>Bacillota</taxon>
        <taxon>Bacilli</taxon>
        <taxon>Bacillales</taxon>
        <taxon>Bacillaceae</taxon>
        <taxon>Bacillus</taxon>
    </lineage>
</organism>